<organism evidence="3">
    <name type="scientific">Echinostoma caproni</name>
    <dbReference type="NCBI Taxonomy" id="27848"/>
    <lineage>
        <taxon>Eukaryota</taxon>
        <taxon>Metazoa</taxon>
        <taxon>Spiralia</taxon>
        <taxon>Lophotrochozoa</taxon>
        <taxon>Platyhelminthes</taxon>
        <taxon>Trematoda</taxon>
        <taxon>Digenea</taxon>
        <taxon>Plagiorchiida</taxon>
        <taxon>Echinostomata</taxon>
        <taxon>Echinostomatoidea</taxon>
        <taxon>Echinostomatidae</taxon>
        <taxon>Echinostoma</taxon>
    </lineage>
</organism>
<evidence type="ECO:0000313" key="1">
    <source>
        <dbReference type="EMBL" id="VDP68448.1"/>
    </source>
</evidence>
<keyword evidence="2" id="KW-1185">Reference proteome</keyword>
<name>A0A183A824_9TREM</name>
<dbReference type="AlphaFoldDB" id="A0A183A824"/>
<evidence type="ECO:0000313" key="3">
    <source>
        <dbReference type="WBParaSite" id="ECPE_0000311201-mRNA-1"/>
    </source>
</evidence>
<sequence length="104" mass="11916">MHQRTANLWVLAGVHGGARRHSLCEAEVDQLIEWTNEDCTLCLETLRLKLKDEYDRELEPPTFSYRSRSRDLSVCRRSRIVTVGHHVRWQAGVDVGEAVVVCLA</sequence>
<dbReference type="Proteomes" id="UP000272942">
    <property type="component" value="Unassembled WGS sequence"/>
</dbReference>
<accession>A0A183A824</accession>
<protein>
    <submittedName>
        <fullName evidence="3">SRCR domain-containing protein</fullName>
    </submittedName>
</protein>
<dbReference type="EMBL" id="UZAN01040099">
    <property type="protein sequence ID" value="VDP68448.1"/>
    <property type="molecule type" value="Genomic_DNA"/>
</dbReference>
<gene>
    <name evidence="1" type="ORF">ECPE_LOCUS3109</name>
</gene>
<reference evidence="1 2" key="2">
    <citation type="submission" date="2018-11" db="EMBL/GenBank/DDBJ databases">
        <authorList>
            <consortium name="Pathogen Informatics"/>
        </authorList>
    </citation>
    <scope>NUCLEOTIDE SEQUENCE [LARGE SCALE GENOMIC DNA]</scope>
    <source>
        <strain evidence="1 2">Egypt</strain>
    </source>
</reference>
<evidence type="ECO:0000313" key="2">
    <source>
        <dbReference type="Proteomes" id="UP000272942"/>
    </source>
</evidence>
<dbReference type="WBParaSite" id="ECPE_0000311201-mRNA-1">
    <property type="protein sequence ID" value="ECPE_0000311201-mRNA-1"/>
    <property type="gene ID" value="ECPE_0000311201"/>
</dbReference>
<reference evidence="3" key="1">
    <citation type="submission" date="2016-06" db="UniProtKB">
        <authorList>
            <consortium name="WormBaseParasite"/>
        </authorList>
    </citation>
    <scope>IDENTIFICATION</scope>
</reference>
<proteinExistence type="predicted"/>